<organism evidence="6 7">
    <name type="scientific">Enhydrobacter aerosaccus</name>
    <dbReference type="NCBI Taxonomy" id="225324"/>
    <lineage>
        <taxon>Bacteria</taxon>
        <taxon>Pseudomonadati</taxon>
        <taxon>Pseudomonadota</taxon>
        <taxon>Alphaproteobacteria</taxon>
        <taxon>Hyphomicrobiales</taxon>
        <taxon>Enhydrobacter</taxon>
    </lineage>
</organism>
<dbReference type="PROSITE" id="PS50931">
    <property type="entry name" value="HTH_LYSR"/>
    <property type="match status" value="1"/>
</dbReference>
<dbReference type="InterPro" id="IPR000847">
    <property type="entry name" value="LysR_HTH_N"/>
</dbReference>
<comment type="similarity">
    <text evidence="1">Belongs to the LysR transcriptional regulatory family.</text>
</comment>
<dbReference type="InterPro" id="IPR058163">
    <property type="entry name" value="LysR-type_TF_proteobact-type"/>
</dbReference>
<evidence type="ECO:0000256" key="2">
    <source>
        <dbReference type="ARBA" id="ARBA00023015"/>
    </source>
</evidence>
<dbReference type="Pfam" id="PF03466">
    <property type="entry name" value="LysR_substrate"/>
    <property type="match status" value="1"/>
</dbReference>
<dbReference type="PANTHER" id="PTHR30537">
    <property type="entry name" value="HTH-TYPE TRANSCRIPTIONAL REGULATOR"/>
    <property type="match status" value="1"/>
</dbReference>
<keyword evidence="7" id="KW-1185">Reference proteome</keyword>
<dbReference type="Pfam" id="PF00126">
    <property type="entry name" value="HTH_1"/>
    <property type="match status" value="1"/>
</dbReference>
<dbReference type="Proteomes" id="UP000190092">
    <property type="component" value="Unassembled WGS sequence"/>
</dbReference>
<dbReference type="STRING" id="225324.SAMN02745126_03223"/>
<dbReference type="RefSeq" id="WP_085934918.1">
    <property type="nucleotide sequence ID" value="NZ_FUWJ01000003.1"/>
</dbReference>
<feature type="domain" description="HTH lysR-type" evidence="5">
    <location>
        <begin position="5"/>
        <end position="62"/>
    </location>
</feature>
<evidence type="ECO:0000256" key="3">
    <source>
        <dbReference type="ARBA" id="ARBA00023125"/>
    </source>
</evidence>
<name>A0A1T4QHQ9_9HYPH</name>
<dbReference type="PRINTS" id="PR00039">
    <property type="entry name" value="HTHLYSR"/>
</dbReference>
<dbReference type="OrthoDB" id="3252676at2"/>
<gene>
    <name evidence="6" type="ORF">SAMN02745126_03223</name>
</gene>
<dbReference type="InterPro" id="IPR036388">
    <property type="entry name" value="WH-like_DNA-bd_sf"/>
</dbReference>
<dbReference type="InterPro" id="IPR005119">
    <property type="entry name" value="LysR_subst-bd"/>
</dbReference>
<dbReference type="PANTHER" id="PTHR30537:SF79">
    <property type="entry name" value="TRANSCRIPTIONAL REGULATOR-RELATED"/>
    <property type="match status" value="1"/>
</dbReference>
<proteinExistence type="inferred from homology"/>
<dbReference type="SUPFAM" id="SSF53850">
    <property type="entry name" value="Periplasmic binding protein-like II"/>
    <property type="match status" value="1"/>
</dbReference>
<dbReference type="GO" id="GO:0003700">
    <property type="term" value="F:DNA-binding transcription factor activity"/>
    <property type="evidence" value="ECO:0007669"/>
    <property type="project" value="InterPro"/>
</dbReference>
<keyword evidence="4" id="KW-0804">Transcription</keyword>
<dbReference type="InterPro" id="IPR036390">
    <property type="entry name" value="WH_DNA-bd_sf"/>
</dbReference>
<sequence>MRRLPPFDALVAFDSALRHRSVTRAAGELGVTQSAVSHRLRRLESFIGAPLLYRTSEGLSATATGEALATGLTELLDGLADLRARCRAAMAPASLRVGIGPALAHHWLVRRLPAFTAAHPAMEIELVIVEGEIQTRLPDVDVEIRWLPVDAARQTSTQRMLFQERVFPVCHPRLLPNGRSLRDPKALASLPLLHKGPAGRGGGAEWSWPVWFERLGISTRPPSGLRFGTLGTAISAALEGAGVVLARSLLVHDALADGRLVRVLPPSWEMASSKVHVVRSPAALGSDERVACFAAWVAAEAKATVGRPRQVA</sequence>
<evidence type="ECO:0000256" key="1">
    <source>
        <dbReference type="ARBA" id="ARBA00009437"/>
    </source>
</evidence>
<keyword evidence="2" id="KW-0805">Transcription regulation</keyword>
<reference evidence="7" key="1">
    <citation type="submission" date="2017-02" db="EMBL/GenBank/DDBJ databases">
        <authorList>
            <person name="Varghese N."/>
            <person name="Submissions S."/>
        </authorList>
    </citation>
    <scope>NUCLEOTIDE SEQUENCE [LARGE SCALE GENOMIC DNA]</scope>
    <source>
        <strain evidence="7">ATCC 27094</strain>
    </source>
</reference>
<evidence type="ECO:0000313" key="6">
    <source>
        <dbReference type="EMBL" id="SKA03031.1"/>
    </source>
</evidence>
<dbReference type="EMBL" id="FUWJ01000003">
    <property type="protein sequence ID" value="SKA03031.1"/>
    <property type="molecule type" value="Genomic_DNA"/>
</dbReference>
<accession>A0A1T4QHQ9</accession>
<dbReference type="Gene3D" id="3.40.190.10">
    <property type="entry name" value="Periplasmic binding protein-like II"/>
    <property type="match status" value="2"/>
</dbReference>
<evidence type="ECO:0000259" key="5">
    <source>
        <dbReference type="PROSITE" id="PS50931"/>
    </source>
</evidence>
<dbReference type="GO" id="GO:0006351">
    <property type="term" value="P:DNA-templated transcription"/>
    <property type="evidence" value="ECO:0007669"/>
    <property type="project" value="TreeGrafter"/>
</dbReference>
<dbReference type="GO" id="GO:0043565">
    <property type="term" value="F:sequence-specific DNA binding"/>
    <property type="evidence" value="ECO:0007669"/>
    <property type="project" value="TreeGrafter"/>
</dbReference>
<keyword evidence="3" id="KW-0238">DNA-binding</keyword>
<protein>
    <submittedName>
        <fullName evidence="6">LysR family transcriptional regulator, glycine cleavage system transcriptional activator</fullName>
    </submittedName>
</protein>
<dbReference type="Gene3D" id="1.10.10.10">
    <property type="entry name" value="Winged helix-like DNA-binding domain superfamily/Winged helix DNA-binding domain"/>
    <property type="match status" value="1"/>
</dbReference>
<evidence type="ECO:0000256" key="4">
    <source>
        <dbReference type="ARBA" id="ARBA00023163"/>
    </source>
</evidence>
<dbReference type="SUPFAM" id="SSF46785">
    <property type="entry name" value="Winged helix' DNA-binding domain"/>
    <property type="match status" value="1"/>
</dbReference>
<dbReference type="AlphaFoldDB" id="A0A1T4QHQ9"/>
<evidence type="ECO:0000313" key="7">
    <source>
        <dbReference type="Proteomes" id="UP000190092"/>
    </source>
</evidence>